<protein>
    <submittedName>
        <fullName evidence="1">Uncharacterized protein</fullName>
    </submittedName>
</protein>
<evidence type="ECO:0000313" key="1">
    <source>
        <dbReference type="EMBL" id="KAF8564296.1"/>
    </source>
</evidence>
<keyword evidence="2" id="KW-1185">Reference proteome</keyword>
<evidence type="ECO:0000313" key="2">
    <source>
        <dbReference type="Proteomes" id="UP000699462"/>
    </source>
</evidence>
<dbReference type="Proteomes" id="UP000699462">
    <property type="component" value="Unassembled WGS sequence"/>
</dbReference>
<dbReference type="AlphaFoldDB" id="A0A8T0DAB5"/>
<reference evidence="1 2" key="1">
    <citation type="submission" date="2019-07" db="EMBL/GenBank/DDBJ databases">
        <title>Annotation for the trematode Paragonimus westermani.</title>
        <authorList>
            <person name="Choi Y.-J."/>
        </authorList>
    </citation>
    <scope>NUCLEOTIDE SEQUENCE [LARGE SCALE GENOMIC DNA]</scope>
    <source>
        <strain evidence="1">180907_Pwestermani</strain>
    </source>
</reference>
<name>A0A8T0DAB5_9TREM</name>
<gene>
    <name evidence="1" type="ORF">P879_11450</name>
</gene>
<comment type="caution">
    <text evidence="1">The sequence shown here is derived from an EMBL/GenBank/DDBJ whole genome shotgun (WGS) entry which is preliminary data.</text>
</comment>
<sequence length="46" mass="5421">MGVDSGLPFRNPRSLLAYFLQGTFCVNRWHFFARSNFSDLFILFCE</sequence>
<proteinExistence type="predicted"/>
<accession>A0A8T0DAB5</accession>
<dbReference type="EMBL" id="JTDF01009070">
    <property type="protein sequence ID" value="KAF8564296.1"/>
    <property type="molecule type" value="Genomic_DNA"/>
</dbReference>
<organism evidence="1 2">
    <name type="scientific">Paragonimus westermani</name>
    <dbReference type="NCBI Taxonomy" id="34504"/>
    <lineage>
        <taxon>Eukaryota</taxon>
        <taxon>Metazoa</taxon>
        <taxon>Spiralia</taxon>
        <taxon>Lophotrochozoa</taxon>
        <taxon>Platyhelminthes</taxon>
        <taxon>Trematoda</taxon>
        <taxon>Digenea</taxon>
        <taxon>Plagiorchiida</taxon>
        <taxon>Troglotremata</taxon>
        <taxon>Troglotrematidae</taxon>
        <taxon>Paragonimus</taxon>
    </lineage>
</organism>